<proteinExistence type="predicted"/>
<name>A0A916NT20_9FLAO</name>
<evidence type="ECO:0008006" key="3">
    <source>
        <dbReference type="Google" id="ProtNLM"/>
    </source>
</evidence>
<reference evidence="1" key="1">
    <citation type="submission" date="2021-04" db="EMBL/GenBank/DDBJ databases">
        <authorList>
            <person name="Rodrigo-Torres L."/>
            <person name="Arahal R. D."/>
            <person name="Lucena T."/>
        </authorList>
    </citation>
    <scope>NUCLEOTIDE SEQUENCE</scope>
    <source>
        <strain evidence="1">AS29M-1</strain>
    </source>
</reference>
<evidence type="ECO:0000313" key="2">
    <source>
        <dbReference type="Proteomes" id="UP000683507"/>
    </source>
</evidence>
<dbReference type="PROSITE" id="PS51257">
    <property type="entry name" value="PROKAR_LIPOPROTEIN"/>
    <property type="match status" value="1"/>
</dbReference>
<dbReference type="RefSeq" id="WP_258542869.1">
    <property type="nucleotide sequence ID" value="NZ_OU015584.1"/>
</dbReference>
<sequence length="532" mass="59579">MGISKWILPAMVSVLIFASCGESKEDKTENLKHSTRYNMISSIDHLAVVASIDLLKLIEKSAFESNPDLPMEASAGYKMMVKEKLDPEKTGIDLTGNNHFAISMVNPEEPEYIVFTAKVTNPENAKATVQEIVKGAYSEEEVDGDNYEFIVDDEIAFGWDASDIVVVFSEANDPKKIAKKLLQSRYVDGSDDDKGMEAYLAQEDDMNAYVQVSNTVDFIKAQSSDVPEEVLEALENAYYIGSGNFNNGEIVFEWDIHADELKNSEFNALATSSVNESFYNYLTQDKLIGFGTASIEMEAIFKALEYAESSDFSFEQFEEETGLSKQMMQEMFTGEFALSFVDIRMEEQTVAYAEGLEEEVDDFFMEESYTYNKEVPVMIFTAGISDSTKFGELLRASGEAKLMKGVYQMDEDAFIAFHADKLILTSDQETAEFFATGQAYKKYSLPAGANNETPLFGFVNTDPTKIPAGILKMAENDEGQMALDVLGMFSGVQFNGEFEHMEFRVEMTNKQDNALKVITDYILAQIKEKQMI</sequence>
<dbReference type="AlphaFoldDB" id="A0A916NT20"/>
<accession>A0A916NT20</accession>
<gene>
    <name evidence="1" type="ORF">CRYO30217_02654</name>
</gene>
<dbReference type="EMBL" id="OU015584">
    <property type="protein sequence ID" value="CAG5085117.1"/>
    <property type="molecule type" value="Genomic_DNA"/>
</dbReference>
<protein>
    <recommendedName>
        <fullName evidence="3">DUF4836 family protein</fullName>
    </recommendedName>
</protein>
<keyword evidence="2" id="KW-1185">Reference proteome</keyword>
<organism evidence="1 2">
    <name type="scientific">Parvicella tangerina</name>
    <dbReference type="NCBI Taxonomy" id="2829795"/>
    <lineage>
        <taxon>Bacteria</taxon>
        <taxon>Pseudomonadati</taxon>
        <taxon>Bacteroidota</taxon>
        <taxon>Flavobacteriia</taxon>
        <taxon>Flavobacteriales</taxon>
        <taxon>Parvicellaceae</taxon>
        <taxon>Parvicella</taxon>
    </lineage>
</organism>
<dbReference type="Proteomes" id="UP000683507">
    <property type="component" value="Chromosome"/>
</dbReference>
<dbReference type="KEGG" id="ptan:CRYO30217_02654"/>
<evidence type="ECO:0000313" key="1">
    <source>
        <dbReference type="EMBL" id="CAG5085117.1"/>
    </source>
</evidence>